<dbReference type="EMBL" id="CADCUD010000120">
    <property type="protein sequence ID" value="CAA9338543.1"/>
    <property type="molecule type" value="Genomic_DNA"/>
</dbReference>
<proteinExistence type="predicted"/>
<name>A0A6J4LPM2_9ACTN</name>
<accession>A0A6J4LPM2</accession>
<dbReference type="AlphaFoldDB" id="A0A6J4LPM2"/>
<dbReference type="Gene3D" id="3.30.720.110">
    <property type="match status" value="1"/>
</dbReference>
<organism evidence="1">
    <name type="scientific">uncultured Nocardioidaceae bacterium</name>
    <dbReference type="NCBI Taxonomy" id="253824"/>
    <lineage>
        <taxon>Bacteria</taxon>
        <taxon>Bacillati</taxon>
        <taxon>Actinomycetota</taxon>
        <taxon>Actinomycetes</taxon>
        <taxon>Propionibacteriales</taxon>
        <taxon>Nocardioidaceae</taxon>
        <taxon>environmental samples</taxon>
    </lineage>
</organism>
<sequence length="39" mass="4470">MTLMNAAAVEQLYGYREYSTRDAEGRPWSFMKPLGSVDQ</sequence>
<evidence type="ECO:0000313" key="1">
    <source>
        <dbReference type="EMBL" id="CAA9338543.1"/>
    </source>
</evidence>
<protein>
    <submittedName>
        <fullName evidence="1">Uncharacterized protein</fullName>
    </submittedName>
</protein>
<gene>
    <name evidence="1" type="ORF">AVDCRST_MAG46-1840</name>
</gene>
<reference evidence="1" key="1">
    <citation type="submission" date="2020-02" db="EMBL/GenBank/DDBJ databases">
        <authorList>
            <person name="Meier V. D."/>
        </authorList>
    </citation>
    <scope>NUCLEOTIDE SEQUENCE</scope>
    <source>
        <strain evidence="1">AVDCRST_MAG46</strain>
    </source>
</reference>